<dbReference type="PANTHER" id="PTHR30204:SF93">
    <property type="entry name" value="HTH MERR-TYPE DOMAIN-CONTAINING PROTEIN"/>
    <property type="match status" value="1"/>
</dbReference>
<keyword evidence="1 3" id="KW-0238">DNA-binding</keyword>
<dbReference type="AlphaFoldDB" id="A0A1G6Q751"/>
<dbReference type="Proteomes" id="UP000199416">
    <property type="component" value="Unassembled WGS sequence"/>
</dbReference>
<gene>
    <name evidence="3" type="ORF">SAMN05660690_2751</name>
</gene>
<dbReference type="PANTHER" id="PTHR30204">
    <property type="entry name" value="REDOX-CYCLING DRUG-SENSING TRANSCRIPTIONAL ACTIVATOR SOXR"/>
    <property type="match status" value="1"/>
</dbReference>
<evidence type="ECO:0000259" key="2">
    <source>
        <dbReference type="PROSITE" id="PS50937"/>
    </source>
</evidence>
<dbReference type="SMART" id="SM00422">
    <property type="entry name" value="HTH_MERR"/>
    <property type="match status" value="1"/>
</dbReference>
<dbReference type="CDD" id="cd00592">
    <property type="entry name" value="HTH_MerR-like"/>
    <property type="match status" value="1"/>
</dbReference>
<name>A0A1G6Q751_9ACTN</name>
<dbReference type="InterPro" id="IPR000551">
    <property type="entry name" value="MerR-type_HTH_dom"/>
</dbReference>
<evidence type="ECO:0000313" key="4">
    <source>
        <dbReference type="Proteomes" id="UP000199416"/>
    </source>
</evidence>
<evidence type="ECO:0000313" key="3">
    <source>
        <dbReference type="EMBL" id="SDC88158.1"/>
    </source>
</evidence>
<feature type="domain" description="HTH merR-type" evidence="2">
    <location>
        <begin position="1"/>
        <end position="70"/>
    </location>
</feature>
<dbReference type="PROSITE" id="PS50937">
    <property type="entry name" value="HTH_MERR_2"/>
    <property type="match status" value="1"/>
</dbReference>
<dbReference type="InterPro" id="IPR009061">
    <property type="entry name" value="DNA-bd_dom_put_sf"/>
</dbReference>
<dbReference type="GO" id="GO:0003677">
    <property type="term" value="F:DNA binding"/>
    <property type="evidence" value="ECO:0007669"/>
    <property type="project" value="UniProtKB-KW"/>
</dbReference>
<proteinExistence type="predicted"/>
<dbReference type="GO" id="GO:0003700">
    <property type="term" value="F:DNA-binding transcription factor activity"/>
    <property type="evidence" value="ECO:0007669"/>
    <property type="project" value="InterPro"/>
</dbReference>
<dbReference type="PRINTS" id="PR00040">
    <property type="entry name" value="HTHMERR"/>
</dbReference>
<dbReference type="SUPFAM" id="SSF46955">
    <property type="entry name" value="Putative DNA-binding domain"/>
    <property type="match status" value="1"/>
</dbReference>
<sequence length="261" mass="27571">MVSIGALARLAGTTTRAIRHYHEVGLLPEPRRRPNGYRDYDLRDAVRLLRVRRLADLGLSLPEVTAALRDDPAAEVPAAVDGTALRASLSALDAELARQEESIRARRRELAALLAGDTDPSRPAEVAGLLEGLALAAPGAPDRALERDGELLEVLAAADPDRFGVVATAYRAIVDDPAAVTAMTAWAGRFEALATARPDDPAVAALATELAAAGREWFPGVADGPDGTTDATAWNAFLAGLAPAQRRCVELAGREWSTCAR</sequence>
<dbReference type="RefSeq" id="WP_091366564.1">
    <property type="nucleotide sequence ID" value="NZ_FMZF01000004.1"/>
</dbReference>
<reference evidence="4" key="1">
    <citation type="submission" date="2016-10" db="EMBL/GenBank/DDBJ databases">
        <authorList>
            <person name="Varghese N."/>
            <person name="Submissions S."/>
        </authorList>
    </citation>
    <scope>NUCLEOTIDE SEQUENCE [LARGE SCALE GENOMIC DNA]</scope>
    <source>
        <strain evidence="4">DSM 45421</strain>
    </source>
</reference>
<dbReference type="InterPro" id="IPR047057">
    <property type="entry name" value="MerR_fam"/>
</dbReference>
<dbReference type="EMBL" id="FMZF01000004">
    <property type="protein sequence ID" value="SDC88158.1"/>
    <property type="molecule type" value="Genomic_DNA"/>
</dbReference>
<accession>A0A1G6Q751</accession>
<protein>
    <submittedName>
        <fullName evidence="3">DNA-binding transcriptional regulator, MerR family</fullName>
    </submittedName>
</protein>
<dbReference type="Pfam" id="PF13411">
    <property type="entry name" value="MerR_1"/>
    <property type="match status" value="1"/>
</dbReference>
<dbReference type="OrthoDB" id="4569196at2"/>
<dbReference type="Gene3D" id="1.10.1660.10">
    <property type="match status" value="1"/>
</dbReference>
<evidence type="ECO:0000256" key="1">
    <source>
        <dbReference type="ARBA" id="ARBA00023125"/>
    </source>
</evidence>
<dbReference type="STRING" id="1190417.SAMN05660690_2751"/>
<keyword evidence="4" id="KW-1185">Reference proteome</keyword>
<organism evidence="3 4">
    <name type="scientific">Geodermatophilus telluris</name>
    <dbReference type="NCBI Taxonomy" id="1190417"/>
    <lineage>
        <taxon>Bacteria</taxon>
        <taxon>Bacillati</taxon>
        <taxon>Actinomycetota</taxon>
        <taxon>Actinomycetes</taxon>
        <taxon>Geodermatophilales</taxon>
        <taxon>Geodermatophilaceae</taxon>
        <taxon>Geodermatophilus</taxon>
    </lineage>
</organism>